<evidence type="ECO:0000313" key="2">
    <source>
        <dbReference type="EMBL" id="GAA4858676.1"/>
    </source>
</evidence>
<gene>
    <name evidence="2" type="ORF">GCM10023332_08220</name>
</gene>
<organism evidence="2 3">
    <name type="scientific">Luteimonas vadosa</name>
    <dbReference type="NCBI Taxonomy" id="1165507"/>
    <lineage>
        <taxon>Bacteria</taxon>
        <taxon>Pseudomonadati</taxon>
        <taxon>Pseudomonadota</taxon>
        <taxon>Gammaproteobacteria</taxon>
        <taxon>Lysobacterales</taxon>
        <taxon>Lysobacteraceae</taxon>
        <taxon>Luteimonas</taxon>
    </lineage>
</organism>
<dbReference type="InterPro" id="IPR035965">
    <property type="entry name" value="PAS-like_dom_sf"/>
</dbReference>
<proteinExistence type="predicted"/>
<evidence type="ECO:0000259" key="1">
    <source>
        <dbReference type="PROSITE" id="PS50113"/>
    </source>
</evidence>
<feature type="domain" description="PAC" evidence="1">
    <location>
        <begin position="117"/>
        <end position="169"/>
    </location>
</feature>
<dbReference type="EMBL" id="BAABJY010000001">
    <property type="protein sequence ID" value="GAA4858676.1"/>
    <property type="molecule type" value="Genomic_DNA"/>
</dbReference>
<sequence length="238" mass="26059">MLGKATDSSAQAIDGARRPGGIWMNALSASDVEGGPPQGVYRDMLDRLPTAAYACDAEGLITYYNKKAVETWGRAPRLMDPSDRFCGSYRLFGTDGAPIDHAECWMALALRNRREYLAQEILIERPNASLLPVLAYATPLFDEDARLVAGINILVSIDERKRLERLMKDADEVKNQYMATLAGELRHQLGEMRTALGSLGMPDALEGAVATLAEQVDAMERLVGELLDQPSRGSSQDV</sequence>
<dbReference type="Gene3D" id="3.30.450.20">
    <property type="entry name" value="PAS domain"/>
    <property type="match status" value="1"/>
</dbReference>
<accession>A0ABP9DVK3</accession>
<dbReference type="Proteomes" id="UP001501323">
    <property type="component" value="Unassembled WGS sequence"/>
</dbReference>
<dbReference type="InterPro" id="IPR000700">
    <property type="entry name" value="PAS-assoc_C"/>
</dbReference>
<reference evidence="3" key="1">
    <citation type="journal article" date="2019" name="Int. J. Syst. Evol. Microbiol.">
        <title>The Global Catalogue of Microorganisms (GCM) 10K type strain sequencing project: providing services to taxonomists for standard genome sequencing and annotation.</title>
        <authorList>
            <consortium name="The Broad Institute Genomics Platform"/>
            <consortium name="The Broad Institute Genome Sequencing Center for Infectious Disease"/>
            <person name="Wu L."/>
            <person name="Ma J."/>
        </authorList>
    </citation>
    <scope>NUCLEOTIDE SEQUENCE [LARGE SCALE GENOMIC DNA]</scope>
    <source>
        <strain evidence="3">JCM 18392</strain>
    </source>
</reference>
<protein>
    <recommendedName>
        <fullName evidence="1">PAC domain-containing protein</fullName>
    </recommendedName>
</protein>
<comment type="caution">
    <text evidence="2">The sequence shown here is derived from an EMBL/GenBank/DDBJ whole genome shotgun (WGS) entry which is preliminary data.</text>
</comment>
<evidence type="ECO:0000313" key="3">
    <source>
        <dbReference type="Proteomes" id="UP001501323"/>
    </source>
</evidence>
<keyword evidence="3" id="KW-1185">Reference proteome</keyword>
<dbReference type="PROSITE" id="PS50113">
    <property type="entry name" value="PAC"/>
    <property type="match status" value="1"/>
</dbReference>
<dbReference type="SUPFAM" id="SSF55785">
    <property type="entry name" value="PYP-like sensor domain (PAS domain)"/>
    <property type="match status" value="1"/>
</dbReference>
<name>A0ABP9DVK3_9GAMM</name>